<evidence type="ECO:0000256" key="6">
    <source>
        <dbReference type="SAM" id="MobiDB-lite"/>
    </source>
</evidence>
<evidence type="ECO:0000313" key="9">
    <source>
        <dbReference type="Proteomes" id="UP000217343"/>
    </source>
</evidence>
<dbReference type="OrthoDB" id="9762608at2"/>
<organism evidence="8 9">
    <name type="scientific">Corallococcus macrosporus DSM 14697</name>
    <dbReference type="NCBI Taxonomy" id="1189310"/>
    <lineage>
        <taxon>Bacteria</taxon>
        <taxon>Pseudomonadati</taxon>
        <taxon>Myxococcota</taxon>
        <taxon>Myxococcia</taxon>
        <taxon>Myxococcales</taxon>
        <taxon>Cystobacterineae</taxon>
        <taxon>Myxococcaceae</taxon>
        <taxon>Corallococcus</taxon>
    </lineage>
</organism>
<evidence type="ECO:0000256" key="3">
    <source>
        <dbReference type="ARBA" id="ARBA00022723"/>
    </source>
</evidence>
<keyword evidence="2" id="KW-0949">S-adenosyl-L-methionine</keyword>
<feature type="region of interest" description="Disordered" evidence="6">
    <location>
        <begin position="1"/>
        <end position="23"/>
    </location>
</feature>
<dbReference type="Proteomes" id="UP000217343">
    <property type="component" value="Chromosome"/>
</dbReference>
<evidence type="ECO:0000256" key="4">
    <source>
        <dbReference type="ARBA" id="ARBA00023004"/>
    </source>
</evidence>
<keyword evidence="3" id="KW-0479">Metal-binding</keyword>
<dbReference type="KEGG" id="mmas:MYMAC_000709"/>
<dbReference type="InterPro" id="IPR023404">
    <property type="entry name" value="rSAM_horseshoe"/>
</dbReference>
<dbReference type="InterPro" id="IPR051198">
    <property type="entry name" value="BchE-like"/>
</dbReference>
<feature type="compositionally biased region" description="Basic and acidic residues" evidence="6">
    <location>
        <begin position="14"/>
        <end position="23"/>
    </location>
</feature>
<dbReference type="EMBL" id="CP022203">
    <property type="protein sequence ID" value="ATB45125.1"/>
    <property type="molecule type" value="Genomic_DNA"/>
</dbReference>
<dbReference type="Gene3D" id="3.80.30.20">
    <property type="entry name" value="tm_1862 like domain"/>
    <property type="match status" value="1"/>
</dbReference>
<dbReference type="Pfam" id="PF04055">
    <property type="entry name" value="Radical_SAM"/>
    <property type="match status" value="1"/>
</dbReference>
<sequence length="684" mass="78594">METPLTQRPGDTPQEARDSSRPDLHLVFPPQWSPLQPFLSTPSLKAYLEQKGHRIHQDDWNVVFYRWFVSRERLPLARARLERFIEALTDEHRLYRARCLQALATLDEYDSLIVQVEGLRTGDTYDTMEHFKDSVDALKSLLAAFSAAEPVIEVGTTSLQDGDALSSISSLLAFIDNRNANPFIPFFEAQVAGVQRLPRYFGVSIIGTEQIVAGLTLCRVLKQRHPDIPVLVGGSVFSRLVEKERTWVTQLFGRCFDFICRYEGERPLDRFLSVEDPRADHPPNFAFMKGEDLVLTPLGDSLPMSEVPTPDFEGLPLEEYLSPEIVLPLLTTRGCYWGKCAFCYHGMIYGDRYRMRAPEMIAKDLEVLNARYGVRHFAFNDEALPPKLFRMLPPAVPKGRYFFTALYKFEKYFTREDFRNMYDIGFRSLYIGLETASERVQRHMRKNNTQKVMVDNLQFAHDAGIWSHTFNFFGFPTETEEEAEETVQFLLGHADILHSEGTGTFVFEHNAPIHLSPEQFGVKSFKPRTDTVLDLFYEYEPDTGLDAAGAQAVLERYNRLKRERKLYQHGHWVDREHLLLLLSRYGRDALKKAFAEVEERERGYSAAELLRGYEFNTPEGKRHFVVNRRLRRVCVTNEDAVRIVGWLQFGASVEDLLSAYPALSAALDPVPEDVEELTSLREAS</sequence>
<dbReference type="GO" id="GO:0051536">
    <property type="term" value="F:iron-sulfur cluster binding"/>
    <property type="evidence" value="ECO:0007669"/>
    <property type="project" value="UniProtKB-KW"/>
</dbReference>
<name>A0A250JMP0_9BACT</name>
<reference evidence="8 9" key="1">
    <citation type="submission" date="2017-06" db="EMBL/GenBank/DDBJ databases">
        <title>Sequencing and comparative analysis of myxobacterial genomes.</title>
        <authorList>
            <person name="Rupp O."/>
            <person name="Goesmann A."/>
            <person name="Sogaard-Andersen L."/>
        </authorList>
    </citation>
    <scope>NUCLEOTIDE SEQUENCE [LARGE SCALE GENOMIC DNA]</scope>
    <source>
        <strain evidence="8 9">DSM 14697</strain>
    </source>
</reference>
<comment type="cofactor">
    <cofactor evidence="1">
        <name>[4Fe-4S] cluster</name>
        <dbReference type="ChEBI" id="CHEBI:49883"/>
    </cofactor>
</comment>
<dbReference type="PROSITE" id="PS51918">
    <property type="entry name" value="RADICAL_SAM"/>
    <property type="match status" value="1"/>
</dbReference>
<dbReference type="InterPro" id="IPR058240">
    <property type="entry name" value="rSAM_sf"/>
</dbReference>
<dbReference type="GO" id="GO:0046872">
    <property type="term" value="F:metal ion binding"/>
    <property type="evidence" value="ECO:0007669"/>
    <property type="project" value="UniProtKB-KW"/>
</dbReference>
<feature type="domain" description="Radical SAM core" evidence="7">
    <location>
        <begin position="321"/>
        <end position="571"/>
    </location>
</feature>
<dbReference type="SUPFAM" id="SSF102114">
    <property type="entry name" value="Radical SAM enzymes"/>
    <property type="match status" value="1"/>
</dbReference>
<keyword evidence="9" id="KW-1185">Reference proteome</keyword>
<evidence type="ECO:0000256" key="1">
    <source>
        <dbReference type="ARBA" id="ARBA00001966"/>
    </source>
</evidence>
<dbReference type="InterPro" id="IPR007197">
    <property type="entry name" value="rSAM"/>
</dbReference>
<proteinExistence type="predicted"/>
<dbReference type="GO" id="GO:0003824">
    <property type="term" value="F:catalytic activity"/>
    <property type="evidence" value="ECO:0007669"/>
    <property type="project" value="InterPro"/>
</dbReference>
<protein>
    <submittedName>
        <fullName evidence="8">Radical SAM protein</fullName>
    </submittedName>
</protein>
<dbReference type="SFLD" id="SFLDG01082">
    <property type="entry name" value="B12-binding_domain_containing"/>
    <property type="match status" value="1"/>
</dbReference>
<dbReference type="Gene3D" id="3.40.50.280">
    <property type="entry name" value="Cobalamin-binding domain"/>
    <property type="match status" value="1"/>
</dbReference>
<gene>
    <name evidence="8" type="ORF">MYMAC_000709</name>
</gene>
<dbReference type="SFLD" id="SFLDS00029">
    <property type="entry name" value="Radical_SAM"/>
    <property type="match status" value="1"/>
</dbReference>
<keyword evidence="4" id="KW-0408">Iron</keyword>
<dbReference type="SMART" id="SM00729">
    <property type="entry name" value="Elp3"/>
    <property type="match status" value="1"/>
</dbReference>
<dbReference type="AlphaFoldDB" id="A0A250JMP0"/>
<dbReference type="PANTHER" id="PTHR43409">
    <property type="entry name" value="ANAEROBIC MAGNESIUM-PROTOPORPHYRIN IX MONOMETHYL ESTER CYCLASE-RELATED"/>
    <property type="match status" value="1"/>
</dbReference>
<evidence type="ECO:0000256" key="2">
    <source>
        <dbReference type="ARBA" id="ARBA00022691"/>
    </source>
</evidence>
<accession>A0A250JMP0</accession>
<dbReference type="RefSeq" id="WP_095957039.1">
    <property type="nucleotide sequence ID" value="NZ_CP022203.1"/>
</dbReference>
<evidence type="ECO:0000313" key="8">
    <source>
        <dbReference type="EMBL" id="ATB45125.1"/>
    </source>
</evidence>
<evidence type="ECO:0000256" key="5">
    <source>
        <dbReference type="ARBA" id="ARBA00023014"/>
    </source>
</evidence>
<evidence type="ECO:0000259" key="7">
    <source>
        <dbReference type="PROSITE" id="PS51918"/>
    </source>
</evidence>
<dbReference type="InterPro" id="IPR006638">
    <property type="entry name" value="Elp3/MiaA/NifB-like_rSAM"/>
</dbReference>
<keyword evidence="5" id="KW-0411">Iron-sulfur</keyword>